<reference evidence="2" key="2">
    <citation type="submission" date="2020-05" db="UniProtKB">
        <authorList>
            <consortium name="EnsemblMetazoa"/>
        </authorList>
    </citation>
    <scope>IDENTIFICATION</scope>
    <source>
        <strain evidence="2">IAEA</strain>
    </source>
</reference>
<name>A0A1A9WSL6_9MUSC</name>
<keyword evidence="3" id="KW-1185">Reference proteome</keyword>
<protein>
    <submittedName>
        <fullName evidence="2">Uncharacterized protein</fullName>
    </submittedName>
</protein>
<organism evidence="2 3">
    <name type="scientific">Glossina brevipalpis</name>
    <dbReference type="NCBI Taxonomy" id="37001"/>
    <lineage>
        <taxon>Eukaryota</taxon>
        <taxon>Metazoa</taxon>
        <taxon>Ecdysozoa</taxon>
        <taxon>Arthropoda</taxon>
        <taxon>Hexapoda</taxon>
        <taxon>Insecta</taxon>
        <taxon>Pterygota</taxon>
        <taxon>Neoptera</taxon>
        <taxon>Endopterygota</taxon>
        <taxon>Diptera</taxon>
        <taxon>Brachycera</taxon>
        <taxon>Muscomorpha</taxon>
        <taxon>Hippoboscoidea</taxon>
        <taxon>Glossinidae</taxon>
        <taxon>Glossina</taxon>
    </lineage>
</organism>
<sequence length="230" mass="26715">MEIVVLSLDSIELVLGFQTWFLTVVQVVTNTGLKADEASRQCVRSIKISPMLLIIHITTFRCILPCRYFGDKLSELRMIVIHDPVYRFNNNACMHTHTHSSRNINKMFLTCFLQLIYIFTCFIIFYNRVIFYIALRKLPPPRSLPDRLSWQIYDILCFALMIKCALNIRIFDVFIVHPQEQVQRDLNEMVASPVLFSSLRACTCYIIISCYAPITPKAGRYTNLFVRTVG</sequence>
<dbReference type="EnsemblMetazoa" id="GBRI030507-RA">
    <property type="protein sequence ID" value="GBRI030507-PA"/>
    <property type="gene ID" value="GBRI030507"/>
</dbReference>
<proteinExistence type="predicted"/>
<keyword evidence="1" id="KW-0472">Membrane</keyword>
<evidence type="ECO:0000313" key="2">
    <source>
        <dbReference type="EnsemblMetazoa" id="GBRI030507-PA"/>
    </source>
</evidence>
<accession>A0A1A9WSL6</accession>
<keyword evidence="1" id="KW-1133">Transmembrane helix</keyword>
<evidence type="ECO:0000256" key="1">
    <source>
        <dbReference type="SAM" id="Phobius"/>
    </source>
</evidence>
<reference evidence="3" key="1">
    <citation type="submission" date="2014-03" db="EMBL/GenBank/DDBJ databases">
        <authorList>
            <person name="Aksoy S."/>
            <person name="Warren W."/>
            <person name="Wilson R.K."/>
        </authorList>
    </citation>
    <scope>NUCLEOTIDE SEQUENCE [LARGE SCALE GENOMIC DNA]</scope>
    <source>
        <strain evidence="3">IAEA</strain>
    </source>
</reference>
<feature type="transmembrane region" description="Helical" evidence="1">
    <location>
        <begin position="152"/>
        <end position="170"/>
    </location>
</feature>
<evidence type="ECO:0000313" key="3">
    <source>
        <dbReference type="Proteomes" id="UP000091820"/>
    </source>
</evidence>
<keyword evidence="1" id="KW-0812">Transmembrane</keyword>
<dbReference type="AlphaFoldDB" id="A0A1A9WSL6"/>
<feature type="transmembrane region" description="Helical" evidence="1">
    <location>
        <begin position="107"/>
        <end position="131"/>
    </location>
</feature>
<dbReference type="VEuPathDB" id="VectorBase:GBRI030507"/>
<dbReference type="Proteomes" id="UP000091820">
    <property type="component" value="Unassembled WGS sequence"/>
</dbReference>